<dbReference type="Pfam" id="PF00079">
    <property type="entry name" value="Serpin"/>
    <property type="match status" value="1"/>
</dbReference>
<organism evidence="3 4">
    <name type="scientific">Linum tenue</name>
    <dbReference type="NCBI Taxonomy" id="586396"/>
    <lineage>
        <taxon>Eukaryota</taxon>
        <taxon>Viridiplantae</taxon>
        <taxon>Streptophyta</taxon>
        <taxon>Embryophyta</taxon>
        <taxon>Tracheophyta</taxon>
        <taxon>Spermatophyta</taxon>
        <taxon>Magnoliopsida</taxon>
        <taxon>eudicotyledons</taxon>
        <taxon>Gunneridae</taxon>
        <taxon>Pentapetalae</taxon>
        <taxon>rosids</taxon>
        <taxon>fabids</taxon>
        <taxon>Malpighiales</taxon>
        <taxon>Linaceae</taxon>
        <taxon>Linum</taxon>
    </lineage>
</organism>
<dbReference type="Gene3D" id="3.30.497.10">
    <property type="entry name" value="Antithrombin, subunit I, domain 2"/>
    <property type="match status" value="1"/>
</dbReference>
<comment type="caution">
    <text evidence="3">The sequence shown here is derived from an EMBL/GenBank/DDBJ whole genome shotgun (WGS) entry which is preliminary data.</text>
</comment>
<dbReference type="PANTHER" id="PTHR11461:SF211">
    <property type="entry name" value="GH10112P-RELATED"/>
    <property type="match status" value="1"/>
</dbReference>
<evidence type="ECO:0000313" key="4">
    <source>
        <dbReference type="Proteomes" id="UP001154282"/>
    </source>
</evidence>
<dbReference type="GO" id="GO:0004867">
    <property type="term" value="F:serine-type endopeptidase inhibitor activity"/>
    <property type="evidence" value="ECO:0007669"/>
    <property type="project" value="InterPro"/>
</dbReference>
<protein>
    <recommendedName>
        <fullName evidence="2">Serpin domain-containing protein</fullName>
    </recommendedName>
</protein>
<dbReference type="EMBL" id="CAMGYJ010000011">
    <property type="protein sequence ID" value="CAI0558497.1"/>
    <property type="molecule type" value="Genomic_DNA"/>
</dbReference>
<accession>A0AAV0RLL8</accession>
<evidence type="ECO:0000313" key="3">
    <source>
        <dbReference type="EMBL" id="CAI0558497.1"/>
    </source>
</evidence>
<dbReference type="Proteomes" id="UP001154282">
    <property type="component" value="Unassembled WGS sequence"/>
</dbReference>
<dbReference type="AlphaFoldDB" id="A0AAV0RLL8"/>
<dbReference type="InterPro" id="IPR023796">
    <property type="entry name" value="Serpin_dom"/>
</dbReference>
<gene>
    <name evidence="3" type="ORF">LITE_LOCUS48800</name>
</gene>
<name>A0AAV0RLL8_9ROSI</name>
<dbReference type="GO" id="GO:0005615">
    <property type="term" value="C:extracellular space"/>
    <property type="evidence" value="ECO:0007669"/>
    <property type="project" value="InterPro"/>
</dbReference>
<reference evidence="3" key="1">
    <citation type="submission" date="2022-08" db="EMBL/GenBank/DDBJ databases">
        <authorList>
            <person name="Gutierrez-Valencia J."/>
        </authorList>
    </citation>
    <scope>NUCLEOTIDE SEQUENCE</scope>
</reference>
<evidence type="ECO:0000259" key="2">
    <source>
        <dbReference type="Pfam" id="PF00079"/>
    </source>
</evidence>
<sequence>MDLRELIASQTDVALSLSKQVLLTTEAKNSNTVLSPLSIHVVLSLIAAGSKGPTQGQLLSYLKTKSGEHLNAFSSELVSVVLADGSGAGGPSLSFANGVWVDKSISLRPSFKQVVDNVYKAASDQVDFQTKVLP</sequence>
<proteinExistence type="inferred from homology"/>
<dbReference type="PANTHER" id="PTHR11461">
    <property type="entry name" value="SERINE PROTEASE INHIBITOR, SERPIN"/>
    <property type="match status" value="1"/>
</dbReference>
<keyword evidence="4" id="KW-1185">Reference proteome</keyword>
<comment type="similarity">
    <text evidence="1">Belongs to the serpin family.</text>
</comment>
<dbReference type="InterPro" id="IPR042178">
    <property type="entry name" value="Serpin_sf_1"/>
</dbReference>
<dbReference type="InterPro" id="IPR036186">
    <property type="entry name" value="Serpin_sf"/>
</dbReference>
<dbReference type="SUPFAM" id="SSF56574">
    <property type="entry name" value="Serpins"/>
    <property type="match status" value="1"/>
</dbReference>
<dbReference type="InterPro" id="IPR000215">
    <property type="entry name" value="Serpin_fam"/>
</dbReference>
<evidence type="ECO:0000256" key="1">
    <source>
        <dbReference type="ARBA" id="ARBA00009500"/>
    </source>
</evidence>
<feature type="domain" description="Serpin" evidence="2">
    <location>
        <begin position="9"/>
        <end position="131"/>
    </location>
</feature>